<evidence type="ECO:0000256" key="6">
    <source>
        <dbReference type="ARBA" id="ARBA00023136"/>
    </source>
</evidence>
<evidence type="ECO:0000256" key="1">
    <source>
        <dbReference type="ARBA" id="ARBA00004442"/>
    </source>
</evidence>
<dbReference type="PANTHER" id="PTHR30026:SF20">
    <property type="entry name" value="OUTER MEMBRANE PROTEIN TOLC"/>
    <property type="match status" value="1"/>
</dbReference>
<dbReference type="GO" id="GO:0009279">
    <property type="term" value="C:cell outer membrane"/>
    <property type="evidence" value="ECO:0007669"/>
    <property type="project" value="UniProtKB-SubCell"/>
</dbReference>
<evidence type="ECO:0000313" key="9">
    <source>
        <dbReference type="EMBL" id="RLJ77194.1"/>
    </source>
</evidence>
<comment type="caution">
    <text evidence="9">The sequence shown here is derived from an EMBL/GenBank/DDBJ whole genome shotgun (WGS) entry which is preliminary data.</text>
</comment>
<feature type="chain" id="PRO_5019851171" evidence="8">
    <location>
        <begin position="32"/>
        <end position="447"/>
    </location>
</feature>
<proteinExistence type="inferred from homology"/>
<evidence type="ECO:0000256" key="4">
    <source>
        <dbReference type="ARBA" id="ARBA00022452"/>
    </source>
</evidence>
<dbReference type="Pfam" id="PF02321">
    <property type="entry name" value="OEP"/>
    <property type="match status" value="2"/>
</dbReference>
<gene>
    <name evidence="9" type="ORF">BCL90_2270</name>
</gene>
<keyword evidence="7" id="KW-0998">Cell outer membrane</keyword>
<dbReference type="GO" id="GO:0015288">
    <property type="term" value="F:porin activity"/>
    <property type="evidence" value="ECO:0007669"/>
    <property type="project" value="TreeGrafter"/>
</dbReference>
<evidence type="ECO:0000256" key="5">
    <source>
        <dbReference type="ARBA" id="ARBA00022692"/>
    </source>
</evidence>
<comment type="similarity">
    <text evidence="2">Belongs to the outer membrane factor (OMF) (TC 1.B.17) family.</text>
</comment>
<dbReference type="PANTHER" id="PTHR30026">
    <property type="entry name" value="OUTER MEMBRANE PROTEIN TOLC"/>
    <property type="match status" value="1"/>
</dbReference>
<evidence type="ECO:0000256" key="8">
    <source>
        <dbReference type="SAM" id="SignalP"/>
    </source>
</evidence>
<dbReference type="AlphaFoldDB" id="A0A497Y3V6"/>
<keyword evidence="6" id="KW-0472">Membrane</keyword>
<dbReference type="InterPro" id="IPR003423">
    <property type="entry name" value="OMP_efflux"/>
</dbReference>
<reference evidence="9 10" key="1">
    <citation type="submission" date="2018-10" db="EMBL/GenBank/DDBJ databases">
        <title>Genomic Encyclopedia of Archaeal and Bacterial Type Strains, Phase II (KMG-II): from individual species to whole genera.</title>
        <authorList>
            <person name="Goeker M."/>
        </authorList>
    </citation>
    <scope>NUCLEOTIDE SEQUENCE [LARGE SCALE GENOMIC DNA]</scope>
    <source>
        <strain evidence="9 10">DSM 19624</strain>
    </source>
</reference>
<dbReference type="GO" id="GO:1990281">
    <property type="term" value="C:efflux pump complex"/>
    <property type="evidence" value="ECO:0007669"/>
    <property type="project" value="TreeGrafter"/>
</dbReference>
<evidence type="ECO:0000256" key="7">
    <source>
        <dbReference type="ARBA" id="ARBA00023237"/>
    </source>
</evidence>
<dbReference type="GO" id="GO:0015562">
    <property type="term" value="F:efflux transmembrane transporter activity"/>
    <property type="evidence" value="ECO:0007669"/>
    <property type="project" value="InterPro"/>
</dbReference>
<evidence type="ECO:0000256" key="3">
    <source>
        <dbReference type="ARBA" id="ARBA00022448"/>
    </source>
</evidence>
<keyword evidence="3" id="KW-0813">Transport</keyword>
<protein>
    <submittedName>
        <fullName evidence="9">Outer membrane protein TolC</fullName>
    </submittedName>
</protein>
<dbReference type="SUPFAM" id="SSF56954">
    <property type="entry name" value="Outer membrane efflux proteins (OEP)"/>
    <property type="match status" value="1"/>
</dbReference>
<dbReference type="EMBL" id="RCCK01000011">
    <property type="protein sequence ID" value="RLJ77194.1"/>
    <property type="molecule type" value="Genomic_DNA"/>
</dbReference>
<name>A0A497Y3V6_9SPHI</name>
<dbReference type="Gene3D" id="1.20.1600.10">
    <property type="entry name" value="Outer membrane efflux proteins (OEP)"/>
    <property type="match status" value="1"/>
</dbReference>
<dbReference type="Proteomes" id="UP000273898">
    <property type="component" value="Unassembled WGS sequence"/>
</dbReference>
<keyword evidence="8" id="KW-0732">Signal</keyword>
<keyword evidence="4" id="KW-1134">Transmembrane beta strand</keyword>
<evidence type="ECO:0000256" key="2">
    <source>
        <dbReference type="ARBA" id="ARBA00007613"/>
    </source>
</evidence>
<sequence>MNKKLYTQKNKMSKKLKILILLLSLSLSGFAQEQLSLQEAITIALQNNYDIKISKNQIDIAKNNANIGNAGMLPNLTGSYTNGGSIQNTRQTPATGPDRVITGAKSTNNSYGADLNWTIFDGFSMFANYDRLKELQKQGELNSRLTILTTVADVINAYYDVVRQQQLVIAADSAMDVSVLRTSIAKTKLQLGRGSKLDVLTAQVDYNTDTSNYLQTKNALQVAKIRLNQLMVRDIGTTFSVEPNIDVDKGILYSKMAEMAGQQNPNVQNAFINQRIASLNLKSIRGARYPSVSLNSGYSRANSTSPTGFNQKFAANGFTYGVTASINLFNGFLQRQNERNARIDIENSSLTLSKTKLDVNSQLLTAYQNYSTYLDLIKLEQRNVDIAKENLDITLAKYRLGSIAPLELREAQRNAIDAQNRFIEMQYQAKIAETNLKAISGNIDLSK</sequence>
<keyword evidence="5" id="KW-0812">Transmembrane</keyword>
<dbReference type="InterPro" id="IPR051906">
    <property type="entry name" value="TolC-like"/>
</dbReference>
<accession>A0A497Y3V6</accession>
<feature type="signal peptide" evidence="8">
    <location>
        <begin position="1"/>
        <end position="31"/>
    </location>
</feature>
<comment type="subcellular location">
    <subcellularLocation>
        <location evidence="1">Cell outer membrane</location>
    </subcellularLocation>
</comment>
<evidence type="ECO:0000313" key="10">
    <source>
        <dbReference type="Proteomes" id="UP000273898"/>
    </source>
</evidence>
<organism evidence="9 10">
    <name type="scientific">Pedobacter alluvionis</name>
    <dbReference type="NCBI Taxonomy" id="475253"/>
    <lineage>
        <taxon>Bacteria</taxon>
        <taxon>Pseudomonadati</taxon>
        <taxon>Bacteroidota</taxon>
        <taxon>Sphingobacteriia</taxon>
        <taxon>Sphingobacteriales</taxon>
        <taxon>Sphingobacteriaceae</taxon>
        <taxon>Pedobacter</taxon>
    </lineage>
</organism>